<evidence type="ECO:0000256" key="3">
    <source>
        <dbReference type="ARBA" id="ARBA00023015"/>
    </source>
</evidence>
<dbReference type="SUPFAM" id="SSF50916">
    <property type="entry name" value="Rap30/74 interaction domains"/>
    <property type="match status" value="1"/>
</dbReference>
<dbReference type="PANTHER" id="PTHR13011:SF0">
    <property type="entry name" value="GENERAL TRANSCRIPTION FACTOR IIF SUBUNIT 1"/>
    <property type="match status" value="1"/>
</dbReference>
<feature type="compositionally biased region" description="Low complexity" evidence="8">
    <location>
        <begin position="197"/>
        <end position="209"/>
    </location>
</feature>
<dbReference type="InterPro" id="IPR008851">
    <property type="entry name" value="TFIIF-alpha"/>
</dbReference>
<feature type="compositionally biased region" description="Basic and acidic residues" evidence="8">
    <location>
        <begin position="228"/>
        <end position="243"/>
    </location>
</feature>
<protein>
    <recommendedName>
        <fullName evidence="7">Transcription initiation factor IIF subunit alpha</fullName>
    </recommendedName>
</protein>
<dbReference type="GO" id="GO:0016251">
    <property type="term" value="F:RNA polymerase II general transcription initiation factor activity"/>
    <property type="evidence" value="ECO:0007669"/>
    <property type="project" value="TreeGrafter"/>
</dbReference>
<evidence type="ECO:0000256" key="8">
    <source>
        <dbReference type="SAM" id="MobiDB-lite"/>
    </source>
</evidence>
<feature type="compositionally biased region" description="Acidic residues" evidence="8">
    <location>
        <begin position="244"/>
        <end position="260"/>
    </location>
</feature>
<keyword evidence="10" id="KW-1185">Reference proteome</keyword>
<dbReference type="EMBL" id="LHPF02000020">
    <property type="protein sequence ID" value="PSC70430.1"/>
    <property type="molecule type" value="Genomic_DNA"/>
</dbReference>
<dbReference type="GO" id="GO:0001096">
    <property type="term" value="F:TFIIF-class transcription factor complex binding"/>
    <property type="evidence" value="ECO:0007669"/>
    <property type="project" value="TreeGrafter"/>
</dbReference>
<dbReference type="GO" id="GO:0005674">
    <property type="term" value="C:transcription factor TFIIF complex"/>
    <property type="evidence" value="ECO:0007669"/>
    <property type="project" value="TreeGrafter"/>
</dbReference>
<dbReference type="InterPro" id="IPR011039">
    <property type="entry name" value="TFIIF_interaction"/>
</dbReference>
<dbReference type="Pfam" id="PF05793">
    <property type="entry name" value="TFIIF_alpha"/>
    <property type="match status" value="1"/>
</dbReference>
<evidence type="ECO:0000256" key="4">
    <source>
        <dbReference type="ARBA" id="ARBA00023125"/>
    </source>
</evidence>
<dbReference type="OrthoDB" id="514401at2759"/>
<keyword evidence="4 7" id="KW-0238">DNA-binding</keyword>
<dbReference type="GO" id="GO:0003677">
    <property type="term" value="F:DNA binding"/>
    <property type="evidence" value="ECO:0007669"/>
    <property type="project" value="UniProtKB-KW"/>
</dbReference>
<organism evidence="9 10">
    <name type="scientific">Micractinium conductrix</name>
    <dbReference type="NCBI Taxonomy" id="554055"/>
    <lineage>
        <taxon>Eukaryota</taxon>
        <taxon>Viridiplantae</taxon>
        <taxon>Chlorophyta</taxon>
        <taxon>core chlorophytes</taxon>
        <taxon>Trebouxiophyceae</taxon>
        <taxon>Chlorellales</taxon>
        <taxon>Chlorellaceae</taxon>
        <taxon>Chlorella clade</taxon>
        <taxon>Micractinium</taxon>
    </lineage>
</organism>
<dbReference type="GO" id="GO:0003743">
    <property type="term" value="F:translation initiation factor activity"/>
    <property type="evidence" value="ECO:0007669"/>
    <property type="project" value="UniProtKB-KW"/>
</dbReference>
<feature type="compositionally biased region" description="Basic and acidic residues" evidence="8">
    <location>
        <begin position="142"/>
        <end position="152"/>
    </location>
</feature>
<accession>A0A2P6V8L2</accession>
<evidence type="ECO:0000256" key="6">
    <source>
        <dbReference type="ARBA" id="ARBA00023242"/>
    </source>
</evidence>
<comment type="similarity">
    <text evidence="2 7">Belongs to the TFIIF alpha subunit family.</text>
</comment>
<comment type="function">
    <text evidence="7">TFIIF is a general transcription initiation factor that binds to RNA polymerase II and helps to recruit it to the initiation complex in collaboration with TFIIB. It promotes transcription elongation.</text>
</comment>
<dbReference type="PANTHER" id="PTHR13011">
    <property type="entry name" value="TFIIF-ALPHA"/>
    <property type="match status" value="1"/>
</dbReference>
<comment type="caution">
    <text evidence="9">The sequence shown here is derived from an EMBL/GenBank/DDBJ whole genome shotgun (WGS) entry which is preliminary data.</text>
</comment>
<proteinExistence type="inferred from homology"/>
<dbReference type="AlphaFoldDB" id="A0A2P6V8L2"/>
<dbReference type="GO" id="GO:0006367">
    <property type="term" value="P:transcription initiation at RNA polymerase II promoter"/>
    <property type="evidence" value="ECO:0007669"/>
    <property type="project" value="InterPro"/>
</dbReference>
<keyword evidence="6 7" id="KW-0539">Nucleus</keyword>
<evidence type="ECO:0000256" key="1">
    <source>
        <dbReference type="ARBA" id="ARBA00004123"/>
    </source>
</evidence>
<dbReference type="STRING" id="554055.A0A2P6V8L2"/>
<feature type="compositionally biased region" description="Basic and acidic residues" evidence="8">
    <location>
        <begin position="187"/>
        <end position="196"/>
    </location>
</feature>
<dbReference type="Proteomes" id="UP000239649">
    <property type="component" value="Unassembled WGS sequence"/>
</dbReference>
<comment type="subcellular location">
    <subcellularLocation>
        <location evidence="1 7">Nucleus</location>
    </subcellularLocation>
</comment>
<keyword evidence="5 7" id="KW-0804">Transcription</keyword>
<sequence length="487" mass="51446">MAQEFTIRAAGADKAALRHLVARFPLAFRPAPGSEVVAQAPDLKRPRESWAMGQMEEAEARPGTRGCGCAAVCMPGQWVLEEKSGRPRFVGQPEGGLRDTGAGYFLLMKGKGAEFIAVPVSDMFTFKPALQRKHQTLEEAEEAMRAQREQHQRANPRLARAIARDEEDPLAMLEEEDKEDGEEEDAEWKAMKERAAARTVVKAAPAQQAAERRRAAGGGDDDEPEEDHAERPEKGEDWEHEDVAADDDLDMGDNEDEEEGAGSPVRRGVASDSDEEAGAGALQPEKAKKRLKKMMRETGLEDSSDEEGEEGEGDEESESIMDEEDLDRMAGAAGGAAGAAREPTPEAPLRPAGEAAGGGKKRKSPTPSLAAGGAPPGTTGTAAAAEQGAKRLRTGAAAPAGTAAAATAGQVAAAAGAAAAPPAPMTAGAVTANELRQLLRSKGRILLADLTAMYKSRLGPDGTKQFVQLVKQVAKMEPGTKYLVLKE</sequence>
<feature type="compositionally biased region" description="Acidic residues" evidence="8">
    <location>
        <begin position="300"/>
        <end position="326"/>
    </location>
</feature>
<gene>
    <name evidence="9" type="ORF">C2E20_6100</name>
</gene>
<reference evidence="9 10" key="1">
    <citation type="journal article" date="2018" name="Plant J.">
        <title>Genome sequences of Chlorella sorokiniana UTEX 1602 and Micractinium conductrix SAG 241.80: implications to maltose excretion by a green alga.</title>
        <authorList>
            <person name="Arriola M.B."/>
            <person name="Velmurugan N."/>
            <person name="Zhang Y."/>
            <person name="Plunkett M.H."/>
            <person name="Hondzo H."/>
            <person name="Barney B.M."/>
        </authorList>
    </citation>
    <scope>NUCLEOTIDE SEQUENCE [LARGE SCALE GENOMIC DNA]</scope>
    <source>
        <strain evidence="9 10">SAG 241.80</strain>
    </source>
</reference>
<evidence type="ECO:0000256" key="7">
    <source>
        <dbReference type="RuleBase" id="RU366044"/>
    </source>
</evidence>
<evidence type="ECO:0000313" key="9">
    <source>
        <dbReference type="EMBL" id="PSC70430.1"/>
    </source>
</evidence>
<feature type="region of interest" description="Disordered" evidence="8">
    <location>
        <begin position="140"/>
        <end position="402"/>
    </location>
</feature>
<keyword evidence="3 7" id="KW-0805">Transcription regulation</keyword>
<feature type="compositionally biased region" description="Acidic residues" evidence="8">
    <location>
        <begin position="165"/>
        <end position="186"/>
    </location>
</feature>
<dbReference type="GO" id="GO:0032968">
    <property type="term" value="P:positive regulation of transcription elongation by RNA polymerase II"/>
    <property type="evidence" value="ECO:0007669"/>
    <property type="project" value="InterPro"/>
</dbReference>
<evidence type="ECO:0000256" key="2">
    <source>
        <dbReference type="ARBA" id="ARBA00005249"/>
    </source>
</evidence>
<evidence type="ECO:0000313" key="10">
    <source>
        <dbReference type="Proteomes" id="UP000239649"/>
    </source>
</evidence>
<name>A0A2P6V8L2_9CHLO</name>
<evidence type="ECO:0000256" key="5">
    <source>
        <dbReference type="ARBA" id="ARBA00023163"/>
    </source>
</evidence>
<feature type="compositionally biased region" description="Low complexity" evidence="8">
    <location>
        <begin position="365"/>
        <end position="385"/>
    </location>
</feature>